<dbReference type="InterPro" id="IPR019464">
    <property type="entry name" value="ELL_N"/>
</dbReference>
<dbReference type="Pfam" id="PF10390">
    <property type="entry name" value="ELL"/>
    <property type="match status" value="1"/>
</dbReference>
<keyword evidence="3" id="KW-0805">Transcription regulation</keyword>
<dbReference type="PANTHER" id="PTHR23288:SF18">
    <property type="entry name" value="RNA POLYMERASE II ELONGATION FACTOR ELL3"/>
    <property type="match status" value="1"/>
</dbReference>
<keyword evidence="5" id="KW-0539">Nucleus</keyword>
<evidence type="ECO:0000313" key="10">
    <source>
        <dbReference type="Proteomes" id="UP001266305"/>
    </source>
</evidence>
<dbReference type="GO" id="GO:0003746">
    <property type="term" value="F:translation elongation factor activity"/>
    <property type="evidence" value="ECO:0007669"/>
    <property type="project" value="UniProtKB-KW"/>
</dbReference>
<evidence type="ECO:0000256" key="4">
    <source>
        <dbReference type="ARBA" id="ARBA00023163"/>
    </source>
</evidence>
<keyword evidence="4" id="KW-0804">Transcription</keyword>
<evidence type="ECO:0000256" key="5">
    <source>
        <dbReference type="ARBA" id="ARBA00023242"/>
    </source>
</evidence>
<comment type="caution">
    <text evidence="9">The sequence shown here is derived from an EMBL/GenBank/DDBJ whole genome shotgun (WGS) entry which is preliminary data.</text>
</comment>
<sequence>MEEFQEPLSGQLRLCISPAARTSLLLLRLNDAALRALQECQRQQVRPLIAFQGHRGYLRLPGPGWSCLFSFIVSQCGQEGAGGSLDLVCQRLVRSGPNRLHCLGSLRERLTIWAAMDSIPAPSSVQGHNLTEDARHPESWQNTDYSEGDAISQPQMALEEVSLSDPLASYQGQSLPGSSREHMAQWEVRNQTQLPNREPDQALPSSAGRKRLEKKRSVPVATVELEEKRFRTLPLVPNPLQGRSHQDLQEGEDWEQDKDKDMDPTLEHSSSVQEDSESPSPEDVPDYLLQYRAIHSAEQQHAYEQEFETDYAEYRILHARVGAASQRFIELGAEIKRVQQGTPEHKVLEDKIVQEYKKFRKRYPGYREEKRRCEYLHQKLSHIKGLILEFEEKNRGS</sequence>
<dbReference type="Proteomes" id="UP001266305">
    <property type="component" value="Unassembled WGS sequence"/>
</dbReference>
<evidence type="ECO:0000259" key="8">
    <source>
        <dbReference type="PROSITE" id="PS51980"/>
    </source>
</evidence>
<keyword evidence="9" id="KW-0251">Elongation factor</keyword>
<evidence type="ECO:0000256" key="7">
    <source>
        <dbReference type="SAM" id="MobiDB-lite"/>
    </source>
</evidence>
<evidence type="ECO:0000256" key="1">
    <source>
        <dbReference type="ARBA" id="ARBA00004123"/>
    </source>
</evidence>
<reference evidence="9 10" key="1">
    <citation type="submission" date="2023-05" db="EMBL/GenBank/DDBJ databases">
        <title>B98-5 Cell Line De Novo Hybrid Assembly: An Optical Mapping Approach.</title>
        <authorList>
            <person name="Kananen K."/>
            <person name="Auerbach J.A."/>
            <person name="Kautto E."/>
            <person name="Blachly J.S."/>
        </authorList>
    </citation>
    <scope>NUCLEOTIDE SEQUENCE [LARGE SCALE GENOMIC DNA]</scope>
    <source>
        <strain evidence="9">B95-8</strain>
        <tissue evidence="9">Cell line</tissue>
    </source>
</reference>
<gene>
    <name evidence="9" type="primary">ELL3</name>
    <name evidence="9" type="ORF">P7K49_017486</name>
</gene>
<evidence type="ECO:0000313" key="9">
    <source>
        <dbReference type="EMBL" id="KAK2103630.1"/>
    </source>
</evidence>
<dbReference type="PROSITE" id="PS51980">
    <property type="entry name" value="OCEL"/>
    <property type="match status" value="1"/>
</dbReference>
<dbReference type="Pfam" id="PF07303">
    <property type="entry name" value="Occludin_ELL"/>
    <property type="match status" value="1"/>
</dbReference>
<evidence type="ECO:0000256" key="2">
    <source>
        <dbReference type="ARBA" id="ARBA00009171"/>
    </source>
</evidence>
<keyword evidence="10" id="KW-1185">Reference proteome</keyword>
<feature type="region of interest" description="Disordered" evidence="7">
    <location>
        <begin position="123"/>
        <end position="147"/>
    </location>
</feature>
<dbReference type="PANTHER" id="PTHR23288">
    <property type="entry name" value="OCCLUDIN AND RNA POLYMERASE II ELONGATION FACTOR ELL"/>
    <property type="match status" value="1"/>
</dbReference>
<organism evidence="9 10">
    <name type="scientific">Saguinus oedipus</name>
    <name type="common">Cotton-top tamarin</name>
    <name type="synonym">Oedipomidas oedipus</name>
    <dbReference type="NCBI Taxonomy" id="9490"/>
    <lineage>
        <taxon>Eukaryota</taxon>
        <taxon>Metazoa</taxon>
        <taxon>Chordata</taxon>
        <taxon>Craniata</taxon>
        <taxon>Vertebrata</taxon>
        <taxon>Euteleostomi</taxon>
        <taxon>Mammalia</taxon>
        <taxon>Eutheria</taxon>
        <taxon>Euarchontoglires</taxon>
        <taxon>Primates</taxon>
        <taxon>Haplorrhini</taxon>
        <taxon>Platyrrhini</taxon>
        <taxon>Cebidae</taxon>
        <taxon>Callitrichinae</taxon>
        <taxon>Saguinus</taxon>
    </lineage>
</organism>
<feature type="region of interest" description="Disordered" evidence="7">
    <location>
        <begin position="234"/>
        <end position="284"/>
    </location>
</feature>
<feature type="compositionally biased region" description="Basic and acidic residues" evidence="7">
    <location>
        <begin position="257"/>
        <end position="266"/>
    </location>
</feature>
<proteinExistence type="inferred from homology"/>
<protein>
    <submittedName>
        <fullName evidence="9">RNA polymerase II elongation factor ell3</fullName>
    </submittedName>
</protein>
<feature type="domain" description="OCEL" evidence="8">
    <location>
        <begin position="285"/>
        <end position="395"/>
    </location>
</feature>
<comment type="subcellular location">
    <subcellularLocation>
        <location evidence="1">Nucleus</location>
    </subcellularLocation>
</comment>
<comment type="similarity">
    <text evidence="2 6">Belongs to the ELL/occludin family.</text>
</comment>
<feature type="region of interest" description="Disordered" evidence="7">
    <location>
        <begin position="190"/>
        <end position="218"/>
    </location>
</feature>
<dbReference type="EMBL" id="JASSZA010000008">
    <property type="protein sequence ID" value="KAK2103630.1"/>
    <property type="molecule type" value="Genomic_DNA"/>
</dbReference>
<evidence type="ECO:0000256" key="6">
    <source>
        <dbReference type="PROSITE-ProRule" id="PRU01324"/>
    </source>
</evidence>
<dbReference type="Gene3D" id="6.10.140.340">
    <property type="match status" value="1"/>
</dbReference>
<keyword evidence="9" id="KW-0648">Protein biosynthesis</keyword>
<dbReference type="InterPro" id="IPR010844">
    <property type="entry name" value="Occludin_ELL"/>
</dbReference>
<feature type="compositionally biased region" description="Low complexity" evidence="7">
    <location>
        <begin position="269"/>
        <end position="281"/>
    </location>
</feature>
<dbReference type="InterPro" id="IPR031176">
    <property type="entry name" value="ELL/occludin"/>
</dbReference>
<name>A0ABQ9V3C1_SAGOE</name>
<accession>A0ABQ9V3C1</accession>
<evidence type="ECO:0000256" key="3">
    <source>
        <dbReference type="ARBA" id="ARBA00023015"/>
    </source>
</evidence>
<dbReference type="SUPFAM" id="SSF144292">
    <property type="entry name" value="occludin/ELL-like"/>
    <property type="match status" value="1"/>
</dbReference>